<evidence type="ECO:0008006" key="2">
    <source>
        <dbReference type="Google" id="ProtNLM"/>
    </source>
</evidence>
<dbReference type="InterPro" id="IPR014718">
    <property type="entry name" value="GH-type_carb-bd"/>
</dbReference>
<dbReference type="GO" id="GO:0006006">
    <property type="term" value="P:glucose metabolic process"/>
    <property type="evidence" value="ECO:0007669"/>
    <property type="project" value="TreeGrafter"/>
</dbReference>
<dbReference type="Pfam" id="PF01263">
    <property type="entry name" value="Aldose_epim"/>
    <property type="match status" value="1"/>
</dbReference>
<dbReference type="PANTHER" id="PTHR10091">
    <property type="entry name" value="ALDOSE-1-EPIMERASE"/>
    <property type="match status" value="1"/>
</dbReference>
<dbReference type="GO" id="GO:0004034">
    <property type="term" value="F:aldose 1-epimerase activity"/>
    <property type="evidence" value="ECO:0007669"/>
    <property type="project" value="TreeGrafter"/>
</dbReference>
<dbReference type="GO" id="GO:0030246">
    <property type="term" value="F:carbohydrate binding"/>
    <property type="evidence" value="ECO:0007669"/>
    <property type="project" value="InterPro"/>
</dbReference>
<dbReference type="PANTHER" id="PTHR10091:SF0">
    <property type="entry name" value="GALACTOSE MUTAROTASE"/>
    <property type="match status" value="1"/>
</dbReference>
<dbReference type="SUPFAM" id="SSF74650">
    <property type="entry name" value="Galactose mutarotase-like"/>
    <property type="match status" value="1"/>
</dbReference>
<dbReference type="GO" id="GO:0033499">
    <property type="term" value="P:galactose catabolic process via UDP-galactose, Leloir pathway"/>
    <property type="evidence" value="ECO:0007669"/>
    <property type="project" value="TreeGrafter"/>
</dbReference>
<dbReference type="AlphaFoldDB" id="A0A383CVJ3"/>
<dbReference type="InterPro" id="IPR011013">
    <property type="entry name" value="Gal_mutarotase_sf_dom"/>
</dbReference>
<dbReference type="EMBL" id="UINC01211982">
    <property type="protein sequence ID" value="SVE36114.1"/>
    <property type="molecule type" value="Genomic_DNA"/>
</dbReference>
<reference evidence="1" key="1">
    <citation type="submission" date="2018-05" db="EMBL/GenBank/DDBJ databases">
        <authorList>
            <person name="Lanie J.A."/>
            <person name="Ng W.-L."/>
            <person name="Kazmierczak K.M."/>
            <person name="Andrzejewski T.M."/>
            <person name="Davidsen T.M."/>
            <person name="Wayne K.J."/>
            <person name="Tettelin H."/>
            <person name="Glass J.I."/>
            <person name="Rusch D."/>
            <person name="Podicherti R."/>
            <person name="Tsui H.-C.T."/>
            <person name="Winkler M.E."/>
        </authorList>
    </citation>
    <scope>NUCLEOTIDE SEQUENCE</scope>
</reference>
<name>A0A383CVJ3_9ZZZZ</name>
<dbReference type="Gene3D" id="2.70.98.10">
    <property type="match status" value="1"/>
</dbReference>
<evidence type="ECO:0000313" key="1">
    <source>
        <dbReference type="EMBL" id="SVE36114.1"/>
    </source>
</evidence>
<protein>
    <recommendedName>
        <fullName evidence="2">Galactose-1-epimerase</fullName>
    </recommendedName>
</protein>
<feature type="non-terminal residue" evidence="1">
    <location>
        <position position="1"/>
    </location>
</feature>
<organism evidence="1">
    <name type="scientific">marine metagenome</name>
    <dbReference type="NCBI Taxonomy" id="408172"/>
    <lineage>
        <taxon>unclassified sequences</taxon>
        <taxon>metagenomes</taxon>
        <taxon>ecological metagenomes</taxon>
    </lineage>
</organism>
<sequence>TEPAVQFYTGNFLDGLGGKAGAVYERHHAFCLETQHFPDSINHDHFPTTILRPGETYQQSTEYRFSTL</sequence>
<dbReference type="InterPro" id="IPR008183">
    <property type="entry name" value="Aldose_1/G6P_1-epimerase"/>
</dbReference>
<accession>A0A383CVJ3</accession>
<proteinExistence type="predicted"/>
<gene>
    <name evidence="1" type="ORF">METZ01_LOCUS488968</name>
</gene>